<proteinExistence type="predicted"/>
<dbReference type="EMBL" id="JACEMZ010000001">
    <property type="protein sequence ID" value="MBA4451631.1"/>
    <property type="molecule type" value="Genomic_DNA"/>
</dbReference>
<evidence type="ECO:0000313" key="2">
    <source>
        <dbReference type="Proteomes" id="UP000559653"/>
    </source>
</evidence>
<dbReference type="Proteomes" id="UP000559653">
    <property type="component" value="Unassembled WGS sequence"/>
</dbReference>
<evidence type="ECO:0000313" key="1">
    <source>
        <dbReference type="EMBL" id="MBA4451631.1"/>
    </source>
</evidence>
<accession>A0AC60VW60</accession>
<comment type="caution">
    <text evidence="1">The sequence shown here is derived from an EMBL/GenBank/DDBJ whole genome shotgun (WGS) entry which is preliminary data.</text>
</comment>
<gene>
    <name evidence="1" type="ORF">H2B03_00410</name>
</gene>
<reference evidence="1 2" key="1">
    <citation type="journal article" date="2020" name="Appl. Environ. Microbiol.">
        <title>Genomic Characteristics of a Novel Species of Ammonia-Oxidizing Archaea from the Jiulong River Estuary.</title>
        <authorList>
            <person name="Zou D."/>
            <person name="Wan R."/>
            <person name="Han L."/>
            <person name="Xu M.N."/>
            <person name="Liu Y."/>
            <person name="Liu H."/>
            <person name="Kao S.J."/>
            <person name="Li M."/>
        </authorList>
    </citation>
    <scope>NUCLEOTIDE SEQUENCE [LARGE SCALE GENOMIC DNA]</scope>
    <source>
        <strain evidence="1">W1bin1</strain>
    </source>
</reference>
<organism evidence="1 2">
    <name type="scientific">Candidatus Nitrosomaritimum aestuariumsis</name>
    <dbReference type="NCBI Taxonomy" id="3342354"/>
    <lineage>
        <taxon>Archaea</taxon>
        <taxon>Nitrososphaerota</taxon>
        <taxon>Nitrososphaeria</taxon>
        <taxon>Nitrosopumilales</taxon>
        <taxon>Nitrosopumilaceae</taxon>
        <taxon>Candidatus Nitrosomaritimum</taxon>
    </lineage>
</organism>
<name>A0AC60VW60_9ARCH</name>
<protein>
    <submittedName>
        <fullName evidence="1">VIT1/CCC1 transporter family protein</fullName>
    </submittedName>
</protein>
<sequence>MNWHFDDFIYGSIDGAVTTFAIVAGVVGASLSPGIILILGFANLFADGFSMAAANYQASKARNEYIEMKRKQEEWEIDNLEEQEKDEIRDIYSKKGFKDELLEEIVRIITSRRKVWVDTMMKEELGLIEDEKKPLDSSLSTFVGFNLIGLIPLIPFLAFMAMGIDPNSEAFFYSTIFVVCAFFIVGIIKGKIVKKSKIRSGFYTLIIGGIAATVAYFIGYGLHFLV</sequence>